<dbReference type="AlphaFoldDB" id="A0A0C9VMI6"/>
<evidence type="ECO:0000313" key="3">
    <source>
        <dbReference type="Proteomes" id="UP000054279"/>
    </source>
</evidence>
<dbReference type="EMBL" id="KN837125">
    <property type="protein sequence ID" value="KIJ43062.1"/>
    <property type="molecule type" value="Genomic_DNA"/>
</dbReference>
<sequence>MQYLLGIFTFLLAALGVSCLPNTDHAENLNSPSFPLIPSSDLTALHSKAVAWDGGPPPPIPPPPGPNTYVYTPGSPGSPGPLGGPLGGAYACTGVNWSGQCYYNLYPQNLCIVMPYWLNKTINSFGPDKNVALLAFDTPNCVGTYLTLTFPGSGNLGFQGWGSRVESFGVMVLPPTK</sequence>
<evidence type="ECO:0000256" key="1">
    <source>
        <dbReference type="SAM" id="SignalP"/>
    </source>
</evidence>
<reference evidence="2 3" key="1">
    <citation type="submission" date="2014-06" db="EMBL/GenBank/DDBJ databases">
        <title>Evolutionary Origins and Diversification of the Mycorrhizal Mutualists.</title>
        <authorList>
            <consortium name="DOE Joint Genome Institute"/>
            <consortium name="Mycorrhizal Genomics Consortium"/>
            <person name="Kohler A."/>
            <person name="Kuo A."/>
            <person name="Nagy L.G."/>
            <person name="Floudas D."/>
            <person name="Copeland A."/>
            <person name="Barry K.W."/>
            <person name="Cichocki N."/>
            <person name="Veneault-Fourrey C."/>
            <person name="LaButti K."/>
            <person name="Lindquist E.A."/>
            <person name="Lipzen A."/>
            <person name="Lundell T."/>
            <person name="Morin E."/>
            <person name="Murat C."/>
            <person name="Riley R."/>
            <person name="Ohm R."/>
            <person name="Sun H."/>
            <person name="Tunlid A."/>
            <person name="Henrissat B."/>
            <person name="Grigoriev I.V."/>
            <person name="Hibbett D.S."/>
            <person name="Martin F."/>
        </authorList>
    </citation>
    <scope>NUCLEOTIDE SEQUENCE [LARGE SCALE GENOMIC DNA]</scope>
    <source>
        <strain evidence="2 3">SS14</strain>
    </source>
</reference>
<proteinExistence type="predicted"/>
<feature type="signal peptide" evidence="1">
    <location>
        <begin position="1"/>
        <end position="19"/>
    </location>
</feature>
<protein>
    <submittedName>
        <fullName evidence="2">Uncharacterized protein</fullName>
    </submittedName>
</protein>
<organism evidence="2 3">
    <name type="scientific">Sphaerobolus stellatus (strain SS14)</name>
    <dbReference type="NCBI Taxonomy" id="990650"/>
    <lineage>
        <taxon>Eukaryota</taxon>
        <taxon>Fungi</taxon>
        <taxon>Dikarya</taxon>
        <taxon>Basidiomycota</taxon>
        <taxon>Agaricomycotina</taxon>
        <taxon>Agaricomycetes</taxon>
        <taxon>Phallomycetidae</taxon>
        <taxon>Geastrales</taxon>
        <taxon>Sphaerobolaceae</taxon>
        <taxon>Sphaerobolus</taxon>
    </lineage>
</organism>
<dbReference type="HOGENOM" id="CLU_1587542_0_0_1"/>
<evidence type="ECO:0000313" key="2">
    <source>
        <dbReference type="EMBL" id="KIJ43062.1"/>
    </source>
</evidence>
<dbReference type="Proteomes" id="UP000054279">
    <property type="component" value="Unassembled WGS sequence"/>
</dbReference>
<keyword evidence="1" id="KW-0732">Signal</keyword>
<accession>A0A0C9VMI6</accession>
<keyword evidence="3" id="KW-1185">Reference proteome</keyword>
<name>A0A0C9VMI6_SPHS4</name>
<gene>
    <name evidence="2" type="ORF">M422DRAFT_253555</name>
</gene>
<feature type="chain" id="PRO_5002204846" evidence="1">
    <location>
        <begin position="20"/>
        <end position="177"/>
    </location>
</feature>